<dbReference type="AlphaFoldDB" id="A0A5B1CG48"/>
<dbReference type="PANTHER" id="PTHR30578:SF0">
    <property type="entry name" value="ION-TRANSLOCATING OXIDOREDUCTASE COMPLEX SUBUNIT D"/>
    <property type="match status" value="1"/>
</dbReference>
<feature type="transmembrane region" description="Helical" evidence="10">
    <location>
        <begin position="195"/>
        <end position="220"/>
    </location>
</feature>
<evidence type="ECO:0000256" key="6">
    <source>
        <dbReference type="ARBA" id="ARBA00022967"/>
    </source>
</evidence>
<feature type="transmembrane region" description="Helical" evidence="10">
    <location>
        <begin position="253"/>
        <end position="273"/>
    </location>
</feature>
<evidence type="ECO:0000256" key="5">
    <source>
        <dbReference type="ARBA" id="ARBA00022692"/>
    </source>
</evidence>
<keyword evidence="1 10" id="KW-0813">Transport</keyword>
<dbReference type="InterPro" id="IPR004338">
    <property type="entry name" value="NqrB/RnfD"/>
</dbReference>
<feature type="transmembrane region" description="Helical" evidence="10">
    <location>
        <begin position="98"/>
        <end position="116"/>
    </location>
</feature>
<dbReference type="Pfam" id="PF03116">
    <property type="entry name" value="NQR2_RnfD_RnfE"/>
    <property type="match status" value="1"/>
</dbReference>
<comment type="caution">
    <text evidence="11">The sequence shown here is derived from an EMBL/GenBank/DDBJ whole genome shotgun (WGS) entry which is preliminary data.</text>
</comment>
<gene>
    <name evidence="10 11" type="primary">rnfD</name>
    <name evidence="11" type="ORF">LF1_17100</name>
</gene>
<dbReference type="HAMAP" id="MF_00462">
    <property type="entry name" value="RsxD_RnfD"/>
    <property type="match status" value="1"/>
</dbReference>
<feature type="transmembrane region" description="Helical" evidence="10">
    <location>
        <begin position="227"/>
        <end position="247"/>
    </location>
</feature>
<comment type="subcellular location">
    <subcellularLocation>
        <location evidence="10">Cell membrane</location>
        <topology evidence="10">Multi-pass membrane protein</topology>
    </subcellularLocation>
</comment>
<dbReference type="GO" id="GO:0055085">
    <property type="term" value="P:transmembrane transport"/>
    <property type="evidence" value="ECO:0007669"/>
    <property type="project" value="InterPro"/>
</dbReference>
<feature type="modified residue" description="FMN phosphoryl threonine" evidence="10">
    <location>
        <position position="178"/>
    </location>
</feature>
<keyword evidence="4 10" id="KW-0288">FMN</keyword>
<evidence type="ECO:0000313" key="11">
    <source>
        <dbReference type="EMBL" id="KAA1259181.1"/>
    </source>
</evidence>
<dbReference type="GO" id="GO:0022900">
    <property type="term" value="P:electron transport chain"/>
    <property type="evidence" value="ECO:0007669"/>
    <property type="project" value="UniProtKB-UniRule"/>
</dbReference>
<dbReference type="Proteomes" id="UP000322699">
    <property type="component" value="Unassembled WGS sequence"/>
</dbReference>
<keyword evidence="9 10" id="KW-0472">Membrane</keyword>
<evidence type="ECO:0000256" key="10">
    <source>
        <dbReference type="HAMAP-Rule" id="MF_00462"/>
    </source>
</evidence>
<keyword evidence="8 10" id="KW-1133">Transmembrane helix</keyword>
<evidence type="ECO:0000313" key="12">
    <source>
        <dbReference type="Proteomes" id="UP000322699"/>
    </source>
</evidence>
<keyword evidence="3 10" id="KW-0285">Flavoprotein</keyword>
<protein>
    <recommendedName>
        <fullName evidence="10">Ion-translocating oxidoreductase complex subunit D</fullName>
        <ecNumber evidence="10">7.-.-.-</ecNumber>
    </recommendedName>
    <alternativeName>
        <fullName evidence="10">Rnf electron transport complex subunit D</fullName>
    </alternativeName>
</protein>
<keyword evidence="12" id="KW-1185">Reference proteome</keyword>
<dbReference type="GO" id="GO:0005886">
    <property type="term" value="C:plasma membrane"/>
    <property type="evidence" value="ECO:0007669"/>
    <property type="project" value="UniProtKB-SubCell"/>
</dbReference>
<dbReference type="EMBL" id="VRLW01000001">
    <property type="protein sequence ID" value="KAA1259181.1"/>
    <property type="molecule type" value="Genomic_DNA"/>
</dbReference>
<feature type="transmembrane region" description="Helical" evidence="10">
    <location>
        <begin position="74"/>
        <end position="92"/>
    </location>
</feature>
<proteinExistence type="inferred from homology"/>
<accession>A0A5B1CG48</accession>
<evidence type="ECO:0000256" key="8">
    <source>
        <dbReference type="ARBA" id="ARBA00022989"/>
    </source>
</evidence>
<keyword evidence="6 10" id="KW-1278">Translocase</keyword>
<evidence type="ECO:0000256" key="4">
    <source>
        <dbReference type="ARBA" id="ARBA00022643"/>
    </source>
</evidence>
<evidence type="ECO:0000256" key="3">
    <source>
        <dbReference type="ARBA" id="ARBA00022630"/>
    </source>
</evidence>
<evidence type="ECO:0000256" key="9">
    <source>
        <dbReference type="ARBA" id="ARBA00023136"/>
    </source>
</evidence>
<comment type="cofactor">
    <cofactor evidence="10">
        <name>FMN</name>
        <dbReference type="ChEBI" id="CHEBI:58210"/>
    </cofactor>
</comment>
<evidence type="ECO:0000256" key="7">
    <source>
        <dbReference type="ARBA" id="ARBA00022982"/>
    </source>
</evidence>
<name>A0A5B1CG48_9BACT</name>
<feature type="transmembrane region" description="Helical" evidence="10">
    <location>
        <begin position="128"/>
        <end position="146"/>
    </location>
</feature>
<sequence>MKQGLKTLTIRSSPHIGAVSSVDTIMFNVVLAMLPVCLFSIYAFGLSAVLVLITAVVSCVLTEHLLCRINGIPTTVGDWSAAITGILLGLTLPPGLPLWMVAAGGVIGIGGSKFLFGGLGCNAFNPALIGRAVLQAAFPAAMTSWMRQTQGRFQSLPSSTLTVPFTKPVYVDGVSAATPLSAWKFEEKATSTPDLLMGLTTGSTGETCAILIIIGGVYLVARKMMSWQIPVSILGTVAIFCTILHLIDPSRYAGPMFHMFSGGLMLGAVFMATDMVGSPITHRGCVVYGVLIGFLTVLIRVWGGMPDGVMYAILIGNAASPHIDHWIQPKVYGSAVKGVPS</sequence>
<dbReference type="InterPro" id="IPR011303">
    <property type="entry name" value="RnfD_bac"/>
</dbReference>
<feature type="transmembrane region" description="Helical" evidence="10">
    <location>
        <begin position="285"/>
        <end position="303"/>
    </location>
</feature>
<feature type="transmembrane region" description="Helical" evidence="10">
    <location>
        <begin position="12"/>
        <end position="34"/>
    </location>
</feature>
<keyword evidence="10" id="KW-1003">Cell membrane</keyword>
<evidence type="ECO:0000256" key="1">
    <source>
        <dbReference type="ARBA" id="ARBA00022448"/>
    </source>
</evidence>
<reference evidence="11 12" key="1">
    <citation type="submission" date="2019-08" db="EMBL/GenBank/DDBJ databases">
        <title>Deep-cultivation of Planctomycetes and their phenomic and genomic characterization uncovers novel biology.</title>
        <authorList>
            <person name="Wiegand S."/>
            <person name="Jogler M."/>
            <person name="Boedeker C."/>
            <person name="Pinto D."/>
            <person name="Vollmers J."/>
            <person name="Rivas-Marin E."/>
            <person name="Kohn T."/>
            <person name="Peeters S.H."/>
            <person name="Heuer A."/>
            <person name="Rast P."/>
            <person name="Oberbeckmann S."/>
            <person name="Bunk B."/>
            <person name="Jeske O."/>
            <person name="Meyerdierks A."/>
            <person name="Storesund J.E."/>
            <person name="Kallscheuer N."/>
            <person name="Luecker S."/>
            <person name="Lage O.M."/>
            <person name="Pohl T."/>
            <person name="Merkel B.J."/>
            <person name="Hornburger P."/>
            <person name="Mueller R.-W."/>
            <person name="Bruemmer F."/>
            <person name="Labrenz M."/>
            <person name="Spormann A.M."/>
            <person name="Op Den Camp H."/>
            <person name="Overmann J."/>
            <person name="Amann R."/>
            <person name="Jetten M.S.M."/>
            <person name="Mascher T."/>
            <person name="Medema M.H."/>
            <person name="Devos D.P."/>
            <person name="Kaster A.-K."/>
            <person name="Ovreas L."/>
            <person name="Rohde M."/>
            <person name="Galperin M.Y."/>
            <person name="Jogler C."/>
        </authorList>
    </citation>
    <scope>NUCLEOTIDE SEQUENCE [LARGE SCALE GENOMIC DNA]</scope>
    <source>
        <strain evidence="11 12">LF1</strain>
    </source>
</reference>
<comment type="similarity">
    <text evidence="10">Belongs to the NqrB/RnfD family.</text>
</comment>
<keyword evidence="5 10" id="KW-0812">Transmembrane</keyword>
<dbReference type="RefSeq" id="WP_068263023.1">
    <property type="nucleotide sequence ID" value="NZ_LWSK01000042.1"/>
</dbReference>
<comment type="subunit">
    <text evidence="10">The complex is composed of six subunits: RnfA, RnfB, RnfC, RnfD, RnfE and RnfG.</text>
</comment>
<keyword evidence="7 10" id="KW-0249">Electron transport</keyword>
<dbReference type="OrthoDB" id="9776359at2"/>
<keyword evidence="2 10" id="KW-0597">Phosphoprotein</keyword>
<dbReference type="PANTHER" id="PTHR30578">
    <property type="entry name" value="ELECTRON TRANSPORT COMPLEX PROTEIN RNFD"/>
    <property type="match status" value="1"/>
</dbReference>
<comment type="function">
    <text evidence="10">Part of a membrane-bound complex that couples electron transfer with translocation of ions across the membrane.</text>
</comment>
<organism evidence="11 12">
    <name type="scientific">Rubripirellula obstinata</name>
    <dbReference type="NCBI Taxonomy" id="406547"/>
    <lineage>
        <taxon>Bacteria</taxon>
        <taxon>Pseudomonadati</taxon>
        <taxon>Planctomycetota</taxon>
        <taxon>Planctomycetia</taxon>
        <taxon>Pirellulales</taxon>
        <taxon>Pirellulaceae</taxon>
        <taxon>Rubripirellula</taxon>
    </lineage>
</organism>
<dbReference type="EC" id="7.-.-.-" evidence="10"/>
<feature type="transmembrane region" description="Helical" evidence="10">
    <location>
        <begin position="40"/>
        <end position="62"/>
    </location>
</feature>
<dbReference type="NCBIfam" id="TIGR01946">
    <property type="entry name" value="rnfD"/>
    <property type="match status" value="1"/>
</dbReference>
<evidence type="ECO:0000256" key="2">
    <source>
        <dbReference type="ARBA" id="ARBA00022553"/>
    </source>
</evidence>